<dbReference type="OrthoDB" id="9771883at2"/>
<dbReference type="PIRSF" id="PIRSF000105">
    <property type="entry name" value="HCDH"/>
    <property type="match status" value="1"/>
</dbReference>
<dbReference type="EMBL" id="CP011311">
    <property type="protein sequence ID" value="AKE40059.1"/>
    <property type="molecule type" value="Genomic_DNA"/>
</dbReference>
<comment type="catalytic activity">
    <reaction evidence="7">
        <text>a (3S)-3-hydroxyacyl-CoA + NAD(+) = a 3-oxoacyl-CoA + NADH + H(+)</text>
        <dbReference type="Rhea" id="RHEA:22432"/>
        <dbReference type="ChEBI" id="CHEBI:15378"/>
        <dbReference type="ChEBI" id="CHEBI:57318"/>
        <dbReference type="ChEBI" id="CHEBI:57540"/>
        <dbReference type="ChEBI" id="CHEBI:57945"/>
        <dbReference type="ChEBI" id="CHEBI:90726"/>
        <dbReference type="EC" id="1.1.1.35"/>
    </reaction>
</comment>
<evidence type="ECO:0000256" key="4">
    <source>
        <dbReference type="ARBA" id="ARBA00023002"/>
    </source>
</evidence>
<evidence type="ECO:0000256" key="1">
    <source>
        <dbReference type="ARBA" id="ARBA00005005"/>
    </source>
</evidence>
<evidence type="ECO:0000256" key="3">
    <source>
        <dbReference type="ARBA" id="ARBA00022832"/>
    </source>
</evidence>
<accession>A0A0F6TC46</accession>
<protein>
    <submittedName>
        <fullName evidence="11">3-hydroxyacyl-CoA dehydrogenase</fullName>
        <ecNumber evidence="11">1.1.1.157</ecNumber>
    </submittedName>
</protein>
<dbReference type="GO" id="GO:0006635">
    <property type="term" value="P:fatty acid beta-oxidation"/>
    <property type="evidence" value="ECO:0007669"/>
    <property type="project" value="TreeGrafter"/>
</dbReference>
<dbReference type="InterPro" id="IPR006108">
    <property type="entry name" value="3HC_DH_C"/>
</dbReference>
<dbReference type="AlphaFoldDB" id="A0A0F6TC46"/>
<dbReference type="Pfam" id="PF00725">
    <property type="entry name" value="3HCDH"/>
    <property type="match status" value="1"/>
</dbReference>
<dbReference type="SUPFAM" id="SSF48179">
    <property type="entry name" value="6-phosphogluconate dehydrogenase C-terminal domain-like"/>
    <property type="match status" value="1"/>
</dbReference>
<comment type="pathway">
    <text evidence="1">Lipid metabolism; fatty acid beta-oxidation.</text>
</comment>
<keyword evidence="4 11" id="KW-0560">Oxidoreductase</keyword>
<feature type="domain" description="3-hydroxyacyl-CoA dehydrogenase NAD binding" evidence="10">
    <location>
        <begin position="6"/>
        <end position="185"/>
    </location>
</feature>
<evidence type="ECO:0000256" key="6">
    <source>
        <dbReference type="ARBA" id="ARBA00023098"/>
    </source>
</evidence>
<evidence type="ECO:0000256" key="7">
    <source>
        <dbReference type="ARBA" id="ARBA00049556"/>
    </source>
</evidence>
<dbReference type="PANTHER" id="PTHR43561">
    <property type="match status" value="1"/>
</dbReference>
<evidence type="ECO:0000259" key="10">
    <source>
        <dbReference type="Pfam" id="PF02737"/>
    </source>
</evidence>
<sequence>MTDIKNVTVAGAGVLGTQIAYQAAFAGFNVTSWDISDDALEEAKKRFDRLDAAYKRDVEGTTDEDTQGARDRLTLTSDLEEAVQDADLIIEAVPEKIDIKKDFWGKVADAAPEKTIFTTNTSTLLPSDFRDATGRPEKFLALHFANRVWSMRIAEVMPHDGTDEEVTKTVFEYAKEMQMDPMRLKREQPGYIMNSLLVPLLEASQKLWITDVAEPADIDKNWKMATGAPLGPFQAMDLIGLRTVSTIAMTKKDENVKKFGKYVMENLVEKGKVGYESNEGFFRYDDDGNRLDEE</sequence>
<feature type="domain" description="3-hydroxyacyl-CoA dehydrogenase C-terminal" evidence="9">
    <location>
        <begin position="190"/>
        <end position="284"/>
    </location>
</feature>
<dbReference type="HOGENOM" id="CLU_009834_2_0_11"/>
<dbReference type="PATRIC" id="fig|161896.4.peg.2072"/>
<dbReference type="Pfam" id="PF02737">
    <property type="entry name" value="3HCDH_N"/>
    <property type="match status" value="1"/>
</dbReference>
<evidence type="ECO:0000313" key="11">
    <source>
        <dbReference type="EMBL" id="AKE40059.1"/>
    </source>
</evidence>
<keyword evidence="12" id="KW-1185">Reference proteome</keyword>
<evidence type="ECO:0000313" key="12">
    <source>
        <dbReference type="Proteomes" id="UP000033566"/>
    </source>
</evidence>
<dbReference type="InterPro" id="IPR013328">
    <property type="entry name" value="6PGD_dom2"/>
</dbReference>
<dbReference type="SUPFAM" id="SSF51735">
    <property type="entry name" value="NAD(P)-binding Rossmann-fold domains"/>
    <property type="match status" value="1"/>
</dbReference>
<dbReference type="EC" id="1.1.1.157" evidence="11"/>
<keyword evidence="3" id="KW-0276">Fatty acid metabolism</keyword>
<dbReference type="NCBIfam" id="NF006143">
    <property type="entry name" value="PRK08293.1"/>
    <property type="match status" value="1"/>
</dbReference>
<reference evidence="11 12" key="1">
    <citation type="journal article" date="2015" name="Genome Announc.">
        <title>Complete Genome Sequence of Corynebacterium camporealensis DSM 44610, Isolated from the Milk of a Manchega Sheep with Subclinical Mastitis.</title>
        <authorList>
            <person name="Ruckert C."/>
            <person name="Albersmeier A."/>
            <person name="Winkler A."/>
            <person name="Tauch A."/>
        </authorList>
    </citation>
    <scope>NUCLEOTIDE SEQUENCE [LARGE SCALE GENOMIC DNA]</scope>
    <source>
        <strain evidence="11 12">DSM 44610</strain>
    </source>
</reference>
<dbReference type="RefSeq" id="WP_046453578.1">
    <property type="nucleotide sequence ID" value="NZ_CP011311.1"/>
</dbReference>
<dbReference type="KEGG" id="ccj:UL81_10630"/>
<name>A0A0F6TC46_9CORY</name>
<comment type="pathway">
    <text evidence="2">Lipid metabolism; butanoate metabolism.</text>
</comment>
<dbReference type="GO" id="GO:0003857">
    <property type="term" value="F:(3S)-3-hydroxyacyl-CoA dehydrogenase (NAD+) activity"/>
    <property type="evidence" value="ECO:0007669"/>
    <property type="project" value="UniProtKB-EC"/>
</dbReference>
<dbReference type="InterPro" id="IPR022694">
    <property type="entry name" value="3-OHacyl-CoA_DH"/>
</dbReference>
<keyword evidence="5" id="KW-0520">NAD</keyword>
<dbReference type="Gene3D" id="1.10.1040.10">
    <property type="entry name" value="N-(1-d-carboxylethyl)-l-norvaline Dehydrogenase, domain 2"/>
    <property type="match status" value="1"/>
</dbReference>
<dbReference type="InterPro" id="IPR052242">
    <property type="entry name" value="Mito_3-hydroxyacyl-CoA_DH"/>
</dbReference>
<keyword evidence="6" id="KW-0443">Lipid metabolism</keyword>
<dbReference type="Proteomes" id="UP000033566">
    <property type="component" value="Chromosome"/>
</dbReference>
<gene>
    <name evidence="11" type="primary">fadB4</name>
    <name evidence="11" type="ORF">UL81_10630</name>
</gene>
<dbReference type="InterPro" id="IPR036291">
    <property type="entry name" value="NAD(P)-bd_dom_sf"/>
</dbReference>
<dbReference type="GO" id="GO:0008691">
    <property type="term" value="F:3-hydroxybutyryl-CoA dehydrogenase activity"/>
    <property type="evidence" value="ECO:0007669"/>
    <property type="project" value="UniProtKB-EC"/>
</dbReference>
<dbReference type="GO" id="GO:0070403">
    <property type="term" value="F:NAD+ binding"/>
    <property type="evidence" value="ECO:0007669"/>
    <property type="project" value="InterPro"/>
</dbReference>
<dbReference type="InterPro" id="IPR008927">
    <property type="entry name" value="6-PGluconate_DH-like_C_sf"/>
</dbReference>
<evidence type="ECO:0000256" key="2">
    <source>
        <dbReference type="ARBA" id="ARBA00005086"/>
    </source>
</evidence>
<evidence type="ECO:0000256" key="8">
    <source>
        <dbReference type="PIRSR" id="PIRSR000105-1"/>
    </source>
</evidence>
<dbReference type="Gene3D" id="3.40.50.720">
    <property type="entry name" value="NAD(P)-binding Rossmann-like Domain"/>
    <property type="match status" value="1"/>
</dbReference>
<dbReference type="PANTHER" id="PTHR43561:SF3">
    <property type="entry name" value="HYDROXYACYL-COENZYME A DEHYDROGENASE, MITOCHONDRIAL"/>
    <property type="match status" value="1"/>
</dbReference>
<dbReference type="InterPro" id="IPR006176">
    <property type="entry name" value="3-OHacyl-CoA_DH_NAD-bd"/>
</dbReference>
<proteinExistence type="predicted"/>
<evidence type="ECO:0000259" key="9">
    <source>
        <dbReference type="Pfam" id="PF00725"/>
    </source>
</evidence>
<evidence type="ECO:0000256" key="5">
    <source>
        <dbReference type="ARBA" id="ARBA00023027"/>
    </source>
</evidence>
<feature type="site" description="Important for catalytic activity" evidence="8">
    <location>
        <position position="143"/>
    </location>
</feature>
<organism evidence="11 12">
    <name type="scientific">Corynebacterium camporealensis</name>
    <dbReference type="NCBI Taxonomy" id="161896"/>
    <lineage>
        <taxon>Bacteria</taxon>
        <taxon>Bacillati</taxon>
        <taxon>Actinomycetota</taxon>
        <taxon>Actinomycetes</taxon>
        <taxon>Mycobacteriales</taxon>
        <taxon>Corynebacteriaceae</taxon>
        <taxon>Corynebacterium</taxon>
    </lineage>
</organism>